<reference evidence="2 3" key="1">
    <citation type="submission" date="2024-01" db="EMBL/GenBank/DDBJ databases">
        <title>Comparative genomics of Cryptococcus and Kwoniella reveals pathogenesis evolution and contrasting modes of karyotype evolution via chromosome fusion or intercentromeric recombination.</title>
        <authorList>
            <person name="Coelho M.A."/>
            <person name="David-Palma M."/>
            <person name="Shea T."/>
            <person name="Bowers K."/>
            <person name="McGinley-Smith S."/>
            <person name="Mohammad A.W."/>
            <person name="Gnirke A."/>
            <person name="Yurkov A.M."/>
            <person name="Nowrousian M."/>
            <person name="Sun S."/>
            <person name="Cuomo C.A."/>
            <person name="Heitman J."/>
        </authorList>
    </citation>
    <scope>NUCLEOTIDE SEQUENCE [LARGE SCALE GENOMIC DNA]</scope>
    <source>
        <strain evidence="2">CBS 11374</strain>
    </source>
</reference>
<sequence>MVDDDGLVLPTSAGPPVYLANGHSTNGPPLIRQLPPALPPRIVKSVEDAEEEDRMAAELELEKKIERERIVKGLNNDDLNALLRMFDKQVQNVHICTPSEQHEIAAGLDMQPSAQEEFTLDKMRSNLERFYASVGMGLLRAVLEVQRIRKWEEGGSRSLVALLVYSLAWYNNQIFTTLLLFFATLILVPSSRSYCFSAPMNSDIKEEQDASGLSASEDKANKWADSVTQVITSFATPGGGGKGGQNVEKQVTEEVNGVIVKDMRKKEDVNDMKDKSDKEKAIILYARPTMRIIGGLADKWERIANALEPTPPFALEPGRMRVFCWLIAPLLLVSMFVSERMFSRVFGLLFGFVMFGQPIISWINDELNRRYPHWFQTIILQYNILSDVPTNTQLVLRLLRDAEHKRRPLPPPPHKEGDADSQTPPESTGDDDVSDDQAPKEQTMQKSMSQTKEKVTQNFRTKIRRGWDKAGWLKEESFAWISGHKTPDYERIAKTTLDKLKVSHDAKPVKAILQRLPSGVNESSPDTPSRYYVHHVKHGPGHLIIHPPTVPIRGDDPFTPARITFTTIRRVSASRNISVDPDEDSKKGNLTVSINDVVALKKEGMSWPRRAITSWALDTQGAGGTGLEIKIVRRGMPQIQNANEESEDGLLQKNTEGKEEVIKLKSIVRRDELFSRLLSIGEQRWELL</sequence>
<evidence type="ECO:0000256" key="1">
    <source>
        <dbReference type="SAM" id="MobiDB-lite"/>
    </source>
</evidence>
<dbReference type="GeneID" id="87955731"/>
<feature type="compositionally biased region" description="Polar residues" evidence="1">
    <location>
        <begin position="440"/>
        <end position="457"/>
    </location>
</feature>
<gene>
    <name evidence="2" type="ORF">IL334_003600</name>
</gene>
<keyword evidence="3" id="KW-1185">Reference proteome</keyword>
<feature type="region of interest" description="Disordered" evidence="1">
    <location>
        <begin position="405"/>
        <end position="457"/>
    </location>
</feature>
<dbReference type="RefSeq" id="XP_062791381.1">
    <property type="nucleotide sequence ID" value="XM_062935330.1"/>
</dbReference>
<dbReference type="EMBL" id="CP141884">
    <property type="protein sequence ID" value="WRT66641.1"/>
    <property type="molecule type" value="Genomic_DNA"/>
</dbReference>
<accession>A0ABZ1CY04</accession>
<name>A0ABZ1CY04_9TREE</name>
<protein>
    <submittedName>
        <fullName evidence="2">Uncharacterized protein</fullName>
    </submittedName>
</protein>
<dbReference type="Proteomes" id="UP001329825">
    <property type="component" value="Chromosome 4"/>
</dbReference>
<dbReference type="PANTHER" id="PTHR38694:SF1">
    <property type="entry name" value="PEROXIN DOMAIN-CONTAINING PROTEIN"/>
    <property type="match status" value="1"/>
</dbReference>
<dbReference type="InterPro" id="IPR021709">
    <property type="entry name" value="DUF3292"/>
</dbReference>
<evidence type="ECO:0000313" key="2">
    <source>
        <dbReference type="EMBL" id="WRT66641.1"/>
    </source>
</evidence>
<evidence type="ECO:0000313" key="3">
    <source>
        <dbReference type="Proteomes" id="UP001329825"/>
    </source>
</evidence>
<proteinExistence type="predicted"/>
<dbReference type="Pfam" id="PF11696">
    <property type="entry name" value="DUF3292"/>
    <property type="match status" value="1"/>
</dbReference>
<dbReference type="PANTHER" id="PTHR38694">
    <property type="entry name" value="CONSERVED EXPRESSED PROTEIN"/>
    <property type="match status" value="1"/>
</dbReference>
<organism evidence="2 3">
    <name type="scientific">Kwoniella shivajii</name>
    <dbReference type="NCBI Taxonomy" id="564305"/>
    <lineage>
        <taxon>Eukaryota</taxon>
        <taxon>Fungi</taxon>
        <taxon>Dikarya</taxon>
        <taxon>Basidiomycota</taxon>
        <taxon>Agaricomycotina</taxon>
        <taxon>Tremellomycetes</taxon>
        <taxon>Tremellales</taxon>
        <taxon>Cryptococcaceae</taxon>
        <taxon>Kwoniella</taxon>
    </lineage>
</organism>